<dbReference type="Proteomes" id="UP000680866">
    <property type="component" value="Chromosome"/>
</dbReference>
<keyword evidence="1" id="KW-0472">Membrane</keyword>
<sequence>MTYQQFPEQPQYSPPAANLPTPAPPHWAPPTSVPPTMPYGVIPVVPIAAKSAGAAVALELGLGIFGIFGVGNLYAQQIGLGIALMVSYWVLFWINIFLIGLVIGLVTLPLTWVIYMVVGPLTAARGVTRHNMGMLR</sequence>
<feature type="transmembrane region" description="Helical" evidence="1">
    <location>
        <begin position="112"/>
        <end position="128"/>
    </location>
</feature>
<feature type="transmembrane region" description="Helical" evidence="1">
    <location>
        <begin position="52"/>
        <end position="74"/>
    </location>
</feature>
<dbReference type="AlphaFoldDB" id="A0A810MW81"/>
<dbReference type="KEGG" id="pry:Prubr_23130"/>
<dbReference type="EMBL" id="AP023359">
    <property type="protein sequence ID" value="BCJ65292.1"/>
    <property type="molecule type" value="Genomic_DNA"/>
</dbReference>
<evidence type="ECO:0000256" key="1">
    <source>
        <dbReference type="SAM" id="Phobius"/>
    </source>
</evidence>
<keyword evidence="1" id="KW-1133">Transmembrane helix</keyword>
<proteinExistence type="predicted"/>
<evidence type="ECO:0000313" key="3">
    <source>
        <dbReference type="Proteomes" id="UP000680866"/>
    </source>
</evidence>
<accession>A0A810MW81</accession>
<keyword evidence="3" id="KW-1185">Reference proteome</keyword>
<reference evidence="2" key="1">
    <citation type="submission" date="2020-08" db="EMBL/GenBank/DDBJ databases">
        <title>Whole genome shotgun sequence of Polymorphospora rubra NBRC 101157.</title>
        <authorList>
            <person name="Komaki H."/>
            <person name="Tamura T."/>
        </authorList>
    </citation>
    <scope>NUCLEOTIDE SEQUENCE</scope>
    <source>
        <strain evidence="2">NBRC 101157</strain>
    </source>
</reference>
<evidence type="ECO:0000313" key="2">
    <source>
        <dbReference type="EMBL" id="BCJ65292.1"/>
    </source>
</evidence>
<dbReference type="RefSeq" id="WP_212824662.1">
    <property type="nucleotide sequence ID" value="NZ_AP023359.1"/>
</dbReference>
<evidence type="ECO:0008006" key="4">
    <source>
        <dbReference type="Google" id="ProtNLM"/>
    </source>
</evidence>
<organism evidence="2 3">
    <name type="scientific">Polymorphospora rubra</name>
    <dbReference type="NCBI Taxonomy" id="338584"/>
    <lineage>
        <taxon>Bacteria</taxon>
        <taxon>Bacillati</taxon>
        <taxon>Actinomycetota</taxon>
        <taxon>Actinomycetes</taxon>
        <taxon>Micromonosporales</taxon>
        <taxon>Micromonosporaceae</taxon>
        <taxon>Polymorphospora</taxon>
    </lineage>
</organism>
<name>A0A810MW81_9ACTN</name>
<feature type="transmembrane region" description="Helical" evidence="1">
    <location>
        <begin position="86"/>
        <end position="106"/>
    </location>
</feature>
<gene>
    <name evidence="2" type="ORF">Prubr_23130</name>
</gene>
<keyword evidence="1" id="KW-0812">Transmembrane</keyword>
<protein>
    <recommendedName>
        <fullName evidence="4">TM2 domain-containing protein</fullName>
    </recommendedName>
</protein>